<protein>
    <recommendedName>
        <fullName evidence="1">F-box domain-containing protein</fullName>
    </recommendedName>
</protein>
<dbReference type="EMBL" id="ML143425">
    <property type="protein sequence ID" value="TBU28060.1"/>
    <property type="molecule type" value="Genomic_DNA"/>
</dbReference>
<dbReference type="Proteomes" id="UP000292957">
    <property type="component" value="Unassembled WGS sequence"/>
</dbReference>
<dbReference type="Pfam" id="PF12937">
    <property type="entry name" value="F-box-like"/>
    <property type="match status" value="1"/>
</dbReference>
<dbReference type="InterPro" id="IPR001810">
    <property type="entry name" value="F-box_dom"/>
</dbReference>
<name>A0A4Q9MKF4_9APHY</name>
<dbReference type="InterPro" id="IPR036047">
    <property type="entry name" value="F-box-like_dom_sf"/>
</dbReference>
<evidence type="ECO:0000259" key="1">
    <source>
        <dbReference type="Pfam" id="PF12937"/>
    </source>
</evidence>
<dbReference type="SUPFAM" id="SSF81383">
    <property type="entry name" value="F-box domain"/>
    <property type="match status" value="1"/>
</dbReference>
<accession>A0A4Q9MKF4</accession>
<evidence type="ECO:0000313" key="2">
    <source>
        <dbReference type="EMBL" id="TBU28060.1"/>
    </source>
</evidence>
<dbReference type="Gene3D" id="1.20.1280.50">
    <property type="match status" value="1"/>
</dbReference>
<dbReference type="OrthoDB" id="2921803at2759"/>
<proteinExistence type="predicted"/>
<feature type="domain" description="F-box" evidence="1">
    <location>
        <begin position="15"/>
        <end position="57"/>
    </location>
</feature>
<sequence>MQTRRARLGRAALSISAMPAEIFHQIFSYFIFETHKETLSSCALVSKVWLQLARPHLFAMMKVERKRCFSTFLRCIDLRPDLAGHIQELTFASARYRSREDADECCCDDHERPKDDREAWPPSPRLDLGAFTAMFPKLTKLKELMLEEITVAIPKSAPSASPDANADCARTLEVLVIKDVTTCEHDNGPVLPAILDALSPSSIESLTFDRLGNKPRCSIPDHSEETDVTLVANLLDLWGTRPPLDVQHLSLSDPSWVGTAAHFRFYEQKMVQPGCLCSLVTRCDSWKITEQLFAFLHTCGSKHFECLELDIIPLVEGEMSFKTPVYLRRGGVTSLRLSPPSRRLVTYA</sequence>
<gene>
    <name evidence="2" type="ORF">BD311DRAFT_788737</name>
</gene>
<reference evidence="2" key="1">
    <citation type="submission" date="2019-01" db="EMBL/GenBank/DDBJ databases">
        <title>Draft genome sequences of three monokaryotic isolates of the white-rot basidiomycete fungus Dichomitus squalens.</title>
        <authorList>
            <consortium name="DOE Joint Genome Institute"/>
            <person name="Lopez S.C."/>
            <person name="Andreopoulos B."/>
            <person name="Pangilinan J."/>
            <person name="Lipzen A."/>
            <person name="Riley R."/>
            <person name="Ahrendt S."/>
            <person name="Ng V."/>
            <person name="Barry K."/>
            <person name="Daum C."/>
            <person name="Grigoriev I.V."/>
            <person name="Hilden K.S."/>
            <person name="Makela M.R."/>
            <person name="de Vries R.P."/>
        </authorList>
    </citation>
    <scope>NUCLEOTIDE SEQUENCE [LARGE SCALE GENOMIC DNA]</scope>
    <source>
        <strain evidence="2">OM18370.1</strain>
    </source>
</reference>
<organism evidence="2">
    <name type="scientific">Dichomitus squalens</name>
    <dbReference type="NCBI Taxonomy" id="114155"/>
    <lineage>
        <taxon>Eukaryota</taxon>
        <taxon>Fungi</taxon>
        <taxon>Dikarya</taxon>
        <taxon>Basidiomycota</taxon>
        <taxon>Agaricomycotina</taxon>
        <taxon>Agaricomycetes</taxon>
        <taxon>Polyporales</taxon>
        <taxon>Polyporaceae</taxon>
        <taxon>Dichomitus</taxon>
    </lineage>
</organism>
<dbReference type="AlphaFoldDB" id="A0A4Q9MKF4"/>